<protein>
    <submittedName>
        <fullName evidence="3 5">M-phase phosphoprotein 9</fullName>
    </submittedName>
</protein>
<reference evidence="3" key="2">
    <citation type="submission" date="2020-05" db="UniProtKB">
        <authorList>
            <consortium name="Ensembl"/>
        </authorList>
    </citation>
    <scope>IDENTIFICATION</scope>
</reference>
<feature type="compositionally biased region" description="Low complexity" evidence="2">
    <location>
        <begin position="312"/>
        <end position="323"/>
    </location>
</feature>
<feature type="region of interest" description="Disordered" evidence="2">
    <location>
        <begin position="303"/>
        <end position="333"/>
    </location>
</feature>
<feature type="compositionally biased region" description="Low complexity" evidence="2">
    <location>
        <begin position="933"/>
        <end position="945"/>
    </location>
</feature>
<reference evidence="3" key="1">
    <citation type="journal article" date="2010" name="Science">
        <title>The genome of the Western clawed frog Xenopus tropicalis.</title>
        <authorList>
            <person name="Hellsten U."/>
            <person name="Harland R.M."/>
            <person name="Gilchrist M.J."/>
            <person name="Hendrix D."/>
            <person name="Jurka J."/>
            <person name="Kapitonov V."/>
            <person name="Ovcharenko I."/>
            <person name="Putnam N.H."/>
            <person name="Shu S."/>
            <person name="Taher L."/>
            <person name="Blitz I.L."/>
            <person name="Blumberg B."/>
            <person name="Dichmann D.S."/>
            <person name="Dubchak I."/>
            <person name="Amaya E."/>
            <person name="Detter J.C."/>
            <person name="Fletcher R."/>
            <person name="Gerhard D.S."/>
            <person name="Goodstein D."/>
            <person name="Graves T."/>
            <person name="Grigoriev I.V."/>
            <person name="Grimwood J."/>
            <person name="Kawashima T."/>
            <person name="Lindquist E."/>
            <person name="Lucas S.M."/>
            <person name="Mead P.E."/>
            <person name="Mitros T."/>
            <person name="Ogino H."/>
            <person name="Ohta Y."/>
            <person name="Poliakov A.V."/>
            <person name="Pollet N."/>
            <person name="Robert J."/>
            <person name="Salamov A."/>
            <person name="Sater A.K."/>
            <person name="Schmutz J."/>
            <person name="Terry A."/>
            <person name="Vize P.D."/>
            <person name="Warren W.C."/>
            <person name="Wells D."/>
            <person name="Wills A."/>
            <person name="Wilson R.K."/>
            <person name="Zimmerman L.B."/>
            <person name="Zorn A.M."/>
            <person name="Grainger R."/>
            <person name="Grammer T."/>
            <person name="Khokha M.K."/>
            <person name="Richardson P.M."/>
            <person name="Rokhsar D.S."/>
        </authorList>
    </citation>
    <scope>NUCLEOTIDE SEQUENCE [LARGE SCALE GENOMIC DNA]</scope>
    <source>
        <strain evidence="3">Nigerian</strain>
    </source>
</reference>
<dbReference type="Bgee" id="ENSXETG00000030657">
    <property type="expression patterns" value="Expressed in testis and 12 other cell types or tissues"/>
</dbReference>
<dbReference type="PANTHER" id="PTHR14926:SF1">
    <property type="entry name" value="M-PHASE PHOSPHOPROTEIN 9"/>
    <property type="match status" value="1"/>
</dbReference>
<dbReference type="AGR" id="Xenbase:XB-GENE-952700"/>
<evidence type="ECO:0000313" key="5">
    <source>
        <dbReference type="RefSeq" id="XP_004910577.2"/>
    </source>
</evidence>
<dbReference type="Proteomes" id="UP000008143">
    <property type="component" value="Chromosome 1"/>
</dbReference>
<feature type="region of interest" description="Disordered" evidence="2">
    <location>
        <begin position="197"/>
        <end position="227"/>
    </location>
</feature>
<proteinExistence type="predicted"/>
<feature type="compositionally biased region" description="Polar residues" evidence="2">
    <location>
        <begin position="14"/>
        <end position="29"/>
    </location>
</feature>
<gene>
    <name evidence="3 5 6" type="primary">mphosph9</name>
</gene>
<dbReference type="PANTHER" id="PTHR14926">
    <property type="entry name" value="M-PHASE PHOSPHOPROTEIN 9"/>
    <property type="match status" value="1"/>
</dbReference>
<dbReference type="GeneID" id="100037862"/>
<dbReference type="KEGG" id="xtr:100037862"/>
<dbReference type="OrthoDB" id="6288856at2759"/>
<feature type="coiled-coil region" evidence="1">
    <location>
        <begin position="611"/>
        <end position="771"/>
    </location>
</feature>
<evidence type="ECO:0000256" key="1">
    <source>
        <dbReference type="SAM" id="Coils"/>
    </source>
</evidence>
<evidence type="ECO:0000313" key="4">
    <source>
        <dbReference type="Proteomes" id="UP000008143"/>
    </source>
</evidence>
<evidence type="ECO:0000313" key="3">
    <source>
        <dbReference type="Ensembl" id="ENSXETP00000063328"/>
    </source>
</evidence>
<dbReference type="Ensembl" id="ENSXETT00000065140">
    <property type="protein sequence ID" value="ENSXETP00000063328"/>
    <property type="gene ID" value="ENSXETG00000030657"/>
</dbReference>
<organism evidence="3">
    <name type="scientific">Xenopus tropicalis</name>
    <name type="common">Western clawed frog</name>
    <name type="synonym">Silurana tropicalis</name>
    <dbReference type="NCBI Taxonomy" id="8364"/>
    <lineage>
        <taxon>Eukaryota</taxon>
        <taxon>Metazoa</taxon>
        <taxon>Chordata</taxon>
        <taxon>Craniata</taxon>
        <taxon>Vertebrata</taxon>
        <taxon>Euteleostomi</taxon>
        <taxon>Amphibia</taxon>
        <taxon>Batrachia</taxon>
        <taxon>Anura</taxon>
        <taxon>Pipoidea</taxon>
        <taxon>Pipidae</taxon>
        <taxon>Xenopodinae</taxon>
        <taxon>Xenopus</taxon>
        <taxon>Silurana</taxon>
    </lineage>
</organism>
<accession>A0A6I8Q220</accession>
<feature type="region of interest" description="Disordered" evidence="2">
    <location>
        <begin position="925"/>
        <end position="957"/>
    </location>
</feature>
<evidence type="ECO:0000313" key="6">
    <source>
        <dbReference type="Xenbase" id="XB-GENE-952700"/>
    </source>
</evidence>
<feature type="coiled-coil region" evidence="1">
    <location>
        <begin position="1061"/>
        <end position="1120"/>
    </location>
</feature>
<dbReference type="RefSeq" id="XP_004910577.2">
    <property type="nucleotide sequence ID" value="XM_004910520.3"/>
</dbReference>
<feature type="compositionally biased region" description="Polar residues" evidence="2">
    <location>
        <begin position="197"/>
        <end position="223"/>
    </location>
</feature>
<dbReference type="GeneTree" id="ENSGT00500000044984"/>
<dbReference type="GO" id="GO:0005814">
    <property type="term" value="C:centriole"/>
    <property type="evidence" value="ECO:0000318"/>
    <property type="project" value="GO_Central"/>
</dbReference>
<feature type="region of interest" description="Disordered" evidence="2">
    <location>
        <begin position="13"/>
        <end position="51"/>
    </location>
</feature>
<dbReference type="AlphaFoldDB" id="A0A6I8Q220"/>
<dbReference type="OMA" id="DEGPNSW"/>
<name>A0A6I8Q220_XENTR</name>
<dbReference type="CTD" id="10198"/>
<sequence length="1133" mass="129134">MAWDNQALIEENKQCLTMGTPDGNQSAQDSLDLPVEQSSEDPSNDWGAKNSVAVIYSSDEQHTSFGRDLCSSEPEDPESRKSCEARWWQLFQLVERQCQDQIVAQQEQFNNQIQIIRDEFKHFIQSQRNKSPTNSSTENALLAMEGNIKTKHLHDHMEHLEEHKMQAASTSPIQMTGDLDMQYKTFITQEQCMENTSVSSGYGTHSVSEPNTRSTSYSHNTLWDSREHGKHNSKECRAEPVIHQPCVHGSSNRCDLPVAEIPSKEVLFTMDHNLSNNTERRKNNDRSNNKSLTTWAQKFKQNYQKKLHPTDQASVHSAQASSQSDRDAVTQSENTDGSSYAFYLNNRSASANSLVSTGSGFTYWTLDEKEMYHPLPENLEIGLSKFLSTKESDETRIPSLTDMYQQKQREGIHHPDWKSLSPSEYIHPPEVLTLDPTLHRRPLQSSVDCRIPLSPDSILENSSFSHYKAATVSAATSASSLLGDSPNSNANSLVEAPEEWKSNLQQSRVTLDYKLHLTDTMSDERAVFIDDEINSLPPLSMATSPAEENKSTENLSMDHPLVLSSIRQSLREKHDRHLADLHDYYESEISSLKQQLLVRNISPSSEELNKINSLSERCSQLEAALTEASTRIRLLENKNHELEMQVVEWRDRHETANNTCKTLQEHTEELRARNKENENSISRLQSRLKEKEEAFEKSFRLSEEMDARNKKEQKKFKNLLSEYESLGKEHERVKDTLHFTENKLSVAHDEINELKRSVAKLEGQIKQVEHEHMVKLRQLAEGQIWQSSAKSDIVGVAGNVHSLDVTRRKCALPGAACSVFTGQPLDNKASEGESISEAEYVPKRYSSPPEKDVSYDTFPSKAKWKDYENQESPILKALRDLEEDKKMKSWGTQTTKDNIFPKSSRRQTVEFSGCWSPCGSPEIHKYRHERHNSPSGPRSSSVPPSLRKSTVVTPTKRELMIAPMSVKYSPKRSPRENFSPGFSQALSNEENNMTRFDVVWDNTVKNPSPRKKLEFMSLEDPEAIQMSSSNPESVSSSQPQLPILLPPYETEFTYKDRMKYVADTERLFDELTHEKQQIEAVLSRLPCSGGRLSLQIRVKKEKLEDRLEKINRDLGSIRITLKKFNVLPTSANM</sequence>
<keyword evidence="4" id="KW-1185">Reference proteome</keyword>
<evidence type="ECO:0000256" key="2">
    <source>
        <dbReference type="SAM" id="MobiDB-lite"/>
    </source>
</evidence>
<keyword evidence="1" id="KW-0175">Coiled coil</keyword>
<dbReference type="Xenbase" id="XB-GENE-952700">
    <property type="gene designation" value="mphosph9"/>
</dbReference>
<dbReference type="InterPro" id="IPR026636">
    <property type="entry name" value="MPHOSPH9"/>
</dbReference>
<reference evidence="5" key="3">
    <citation type="submission" date="2025-04" db="UniProtKB">
        <authorList>
            <consortium name="RefSeq"/>
        </authorList>
    </citation>
    <scope>IDENTIFICATION</scope>
    <source>
        <strain evidence="5">Nigerian</strain>
        <tissue evidence="5">Liver and blood</tissue>
    </source>
</reference>